<feature type="compositionally biased region" description="Basic and acidic residues" evidence="1">
    <location>
        <begin position="332"/>
        <end position="344"/>
    </location>
</feature>
<feature type="compositionally biased region" description="Basic and acidic residues" evidence="1">
    <location>
        <begin position="204"/>
        <end position="223"/>
    </location>
</feature>
<protein>
    <submittedName>
        <fullName evidence="2">Uncharacterized protein</fullName>
    </submittedName>
</protein>
<gene>
    <name evidence="2" type="ORF">LTR84_002456</name>
</gene>
<feature type="compositionally biased region" description="Acidic residues" evidence="1">
    <location>
        <begin position="345"/>
        <end position="401"/>
    </location>
</feature>
<organism evidence="2 3">
    <name type="scientific">Exophiala bonariae</name>
    <dbReference type="NCBI Taxonomy" id="1690606"/>
    <lineage>
        <taxon>Eukaryota</taxon>
        <taxon>Fungi</taxon>
        <taxon>Dikarya</taxon>
        <taxon>Ascomycota</taxon>
        <taxon>Pezizomycotina</taxon>
        <taxon>Eurotiomycetes</taxon>
        <taxon>Chaetothyriomycetidae</taxon>
        <taxon>Chaetothyriales</taxon>
        <taxon>Herpotrichiellaceae</taxon>
        <taxon>Exophiala</taxon>
    </lineage>
</organism>
<dbReference type="AlphaFoldDB" id="A0AAV9NCA7"/>
<name>A0AAV9NCA7_9EURO</name>
<reference evidence="2 3" key="1">
    <citation type="submission" date="2023-08" db="EMBL/GenBank/DDBJ databases">
        <title>Black Yeasts Isolated from many extreme environments.</title>
        <authorList>
            <person name="Coleine C."/>
            <person name="Stajich J.E."/>
            <person name="Selbmann L."/>
        </authorList>
    </citation>
    <scope>NUCLEOTIDE SEQUENCE [LARGE SCALE GENOMIC DNA]</scope>
    <source>
        <strain evidence="2 3">CCFEE 5792</strain>
    </source>
</reference>
<feature type="compositionally biased region" description="Acidic residues" evidence="1">
    <location>
        <begin position="528"/>
        <end position="543"/>
    </location>
</feature>
<feature type="region of interest" description="Disordered" evidence="1">
    <location>
        <begin position="201"/>
        <end position="408"/>
    </location>
</feature>
<feature type="compositionally biased region" description="Acidic residues" evidence="1">
    <location>
        <begin position="35"/>
        <end position="52"/>
    </location>
</feature>
<feature type="region of interest" description="Disordered" evidence="1">
    <location>
        <begin position="516"/>
        <end position="667"/>
    </location>
</feature>
<evidence type="ECO:0000313" key="2">
    <source>
        <dbReference type="EMBL" id="KAK5052591.1"/>
    </source>
</evidence>
<dbReference type="EMBL" id="JAVRRD010000013">
    <property type="protein sequence ID" value="KAK5052591.1"/>
    <property type="molecule type" value="Genomic_DNA"/>
</dbReference>
<comment type="caution">
    <text evidence="2">The sequence shown here is derived from an EMBL/GenBank/DDBJ whole genome shotgun (WGS) entry which is preliminary data.</text>
</comment>
<accession>A0AAV9NCA7</accession>
<feature type="compositionally biased region" description="Low complexity" evidence="1">
    <location>
        <begin position="102"/>
        <end position="120"/>
    </location>
</feature>
<dbReference type="Pfam" id="PF10446">
    <property type="entry name" value="DUF2457"/>
    <property type="match status" value="1"/>
</dbReference>
<dbReference type="InterPro" id="IPR018853">
    <property type="entry name" value="DUF2457"/>
</dbReference>
<feature type="compositionally biased region" description="Low complexity" evidence="1">
    <location>
        <begin position="570"/>
        <end position="585"/>
    </location>
</feature>
<feature type="region of interest" description="Disordered" evidence="1">
    <location>
        <begin position="26"/>
        <end position="156"/>
    </location>
</feature>
<dbReference type="Proteomes" id="UP001358417">
    <property type="component" value="Unassembled WGS sequence"/>
</dbReference>
<keyword evidence="3" id="KW-1185">Reference proteome</keyword>
<feature type="compositionally biased region" description="Polar residues" evidence="1">
    <location>
        <begin position="234"/>
        <end position="248"/>
    </location>
</feature>
<proteinExistence type="predicted"/>
<evidence type="ECO:0000313" key="3">
    <source>
        <dbReference type="Proteomes" id="UP001358417"/>
    </source>
</evidence>
<dbReference type="RefSeq" id="XP_064706291.1">
    <property type="nucleotide sequence ID" value="XM_064846066.1"/>
</dbReference>
<feature type="compositionally biased region" description="Polar residues" evidence="1">
    <location>
        <begin position="121"/>
        <end position="130"/>
    </location>
</feature>
<evidence type="ECO:0000256" key="1">
    <source>
        <dbReference type="SAM" id="MobiDB-lite"/>
    </source>
</evidence>
<sequence>MAHHQKHQVDSRRRGSAIQSLLKMFNLSNAPTVPLDDEELSSEADEPPEDELSPLTTLPVTHGNPLYKKSNAPANPRRESLLTRAIMAESKDDEHPPKSPATSRGLSTTSSYSTGSMASTAELTSDGDVTSPSRSATPSPPPPPGRFQNLLNRKKPVSGHAKVVIAPLTKDDKPVVADVGEAAIEKTLGRKRCIMFACGGTDSGKSKDNVVAKEEPVKTEPTKRKCTLTFACPTRSTATQVKSPVSDTPENEHKKARHPSPAPLSRRKSTSESVDLSGRSADTTTTVAPAKRPVPSQSKPSFHEFGSSHDETDAWVDEPQDHGKKLTLNDCMQKENRIRQLGREAEEEAEEEEREQEELELEEQDEDDNEDDFAPSDEGSDDGNESDDEGGFASSDDESDAGSEYRFWAPSTTTAATSVEHVNISHFSARRQSQASSVESLVHFGSPDIRSMRRRVPRSRRAGSHTGSKAIRMRPGTPELPDSTDFVCGTLDEDRPLEAAYISCLEQKKQRKHVLIPQDIDPSFPTTDPEEEEDEVDEVDESDQSSAGPRWLKDQFGGFEEESRPRGRRGSPTVKSPSPQSSTPSIQHGYPARPAEFRRGLHRSPPPRKLFGHSPTRMRSPPPARLRSPRGSPTNANVQVPFRLGTRGLGQRPTMERTASLPDTPNPFFKNFNIGSPSNTNIASGAVTPAIEEPPRSDLHVRGPVDIVIGLEKKRQKRKEKYWRQHCRKAAKEHAERRPVPGRGAERMKELGLECAERTRGYGLGQQQQLVISL</sequence>
<feature type="region of interest" description="Disordered" evidence="1">
    <location>
        <begin position="449"/>
        <end position="485"/>
    </location>
</feature>
<feature type="compositionally biased region" description="Basic residues" evidence="1">
    <location>
        <begin position="452"/>
        <end position="463"/>
    </location>
</feature>
<dbReference type="GeneID" id="89970664"/>